<dbReference type="RefSeq" id="WP_091941563.1">
    <property type="nucleotide sequence ID" value="NZ_FOEE01000003.1"/>
</dbReference>
<accession>A0A1H8RZX3</accession>
<protein>
    <submittedName>
        <fullName evidence="2">Outer membrane protein assembly factor BamB, contains PQQ-like beta-propeller repeat</fullName>
    </submittedName>
</protein>
<dbReference type="AlphaFoldDB" id="A0A1H8RZX3"/>
<dbReference type="PANTHER" id="PTHR34512:SF30">
    <property type="entry name" value="OUTER MEMBRANE PROTEIN ASSEMBLY FACTOR BAMB"/>
    <property type="match status" value="1"/>
</dbReference>
<dbReference type="Gene3D" id="2.40.128.630">
    <property type="match status" value="1"/>
</dbReference>
<dbReference type="EMBL" id="FOEE01000003">
    <property type="protein sequence ID" value="SEO71826.1"/>
    <property type="molecule type" value="Genomic_DNA"/>
</dbReference>
<dbReference type="Gene3D" id="2.130.10.10">
    <property type="entry name" value="YVTN repeat-like/Quinoprotein amine dehydrogenase"/>
    <property type="match status" value="1"/>
</dbReference>
<dbReference type="InterPro" id="IPR015943">
    <property type="entry name" value="WD40/YVTN_repeat-like_dom_sf"/>
</dbReference>
<proteinExistence type="predicted"/>
<gene>
    <name evidence="2" type="ORF">SAMN05660991_01447</name>
</gene>
<feature type="domain" description="Pyrrolo-quinoline quinone repeat" evidence="1">
    <location>
        <begin position="217"/>
        <end position="363"/>
    </location>
</feature>
<evidence type="ECO:0000313" key="2">
    <source>
        <dbReference type="EMBL" id="SEO71826.1"/>
    </source>
</evidence>
<dbReference type="PANTHER" id="PTHR34512">
    <property type="entry name" value="CELL SURFACE PROTEIN"/>
    <property type="match status" value="1"/>
</dbReference>
<feature type="domain" description="Pyrrolo-quinoline quinone repeat" evidence="1">
    <location>
        <begin position="63"/>
        <end position="188"/>
    </location>
</feature>
<dbReference type="OrthoDB" id="5182370at2"/>
<evidence type="ECO:0000313" key="3">
    <source>
        <dbReference type="Proteomes" id="UP000198960"/>
    </source>
</evidence>
<organism evidence="2 3">
    <name type="scientific">Trujillonella endophytica</name>
    <dbReference type="NCBI Taxonomy" id="673521"/>
    <lineage>
        <taxon>Bacteria</taxon>
        <taxon>Bacillati</taxon>
        <taxon>Actinomycetota</taxon>
        <taxon>Actinomycetes</taxon>
        <taxon>Geodermatophilales</taxon>
        <taxon>Geodermatophilaceae</taxon>
        <taxon>Trujillonella</taxon>
    </lineage>
</organism>
<dbReference type="InterPro" id="IPR011047">
    <property type="entry name" value="Quinoprotein_ADH-like_sf"/>
</dbReference>
<name>A0A1H8RZX3_9ACTN</name>
<dbReference type="Pfam" id="PF13360">
    <property type="entry name" value="PQQ_2"/>
    <property type="match status" value="2"/>
</dbReference>
<dbReference type="SMART" id="SM00564">
    <property type="entry name" value="PQQ"/>
    <property type="match status" value="3"/>
</dbReference>
<reference evidence="3" key="1">
    <citation type="submission" date="2016-10" db="EMBL/GenBank/DDBJ databases">
        <authorList>
            <person name="Varghese N."/>
            <person name="Submissions S."/>
        </authorList>
    </citation>
    <scope>NUCLEOTIDE SEQUENCE [LARGE SCALE GENOMIC DNA]</scope>
    <source>
        <strain evidence="3">DSM 45413</strain>
    </source>
</reference>
<keyword evidence="3" id="KW-1185">Reference proteome</keyword>
<sequence length="390" mass="40075">MGPAFPARLRRPPLRVWVWLAAALALVVTAALLWRGSDAAATESTTAPAADVPEGAPAAAVSRIWTADGGPVPALPVQDGRVLVGEEHGVRAFDAVTGEEAWHYTRSNARLCDLTAVDGRAVAVFATADRCDEAVALDAGTGVRQWTRNLSLRPDVTLTSSPGMVLATAPTGVVVVDPGSDTLRWRADASDGCRIDDGDVGGTAVVLLESCDGTLRLRGLGRGDGEDSWSQDLVLPDPAVPVALAGSDRLVAVVAGDALQLFRATDGSPLPAVGLPPAGPDDPPPAVVESAGALFVWTRGTTYALDQAAGRLLWSVPSAGLPAAGNEKALEVLGPPVLVPEDGAFVSRDARTGAEIGRSTVDDELPAGGSTATVGPVVVYRLADRVLAHR</sequence>
<dbReference type="InterPro" id="IPR002372">
    <property type="entry name" value="PQQ_rpt_dom"/>
</dbReference>
<dbReference type="SUPFAM" id="SSF50998">
    <property type="entry name" value="Quinoprotein alcohol dehydrogenase-like"/>
    <property type="match status" value="1"/>
</dbReference>
<dbReference type="InterPro" id="IPR018391">
    <property type="entry name" value="PQQ_b-propeller_rpt"/>
</dbReference>
<evidence type="ECO:0000259" key="1">
    <source>
        <dbReference type="Pfam" id="PF13360"/>
    </source>
</evidence>
<dbReference type="Proteomes" id="UP000198960">
    <property type="component" value="Unassembled WGS sequence"/>
</dbReference>
<dbReference type="STRING" id="673521.SAMN05660991_01447"/>